<feature type="transmembrane region" description="Helical" evidence="1">
    <location>
        <begin position="12"/>
        <end position="33"/>
    </location>
</feature>
<sequence>MNAAPSSLLQDIMYYHSFVVLGFGGYLVVGPTVEFPIISSYVKEPREVLVTRNWGAVLMALGYVLQCAPTYYDAAAQKELGTVLTGVWALMAVSNLYSLTQTLVATKDNDKYARDRFWVQGDLALFVTLTVAYAAGVYYAE</sequence>
<protein>
    <submittedName>
        <fullName evidence="2">Uncharacterized protein</fullName>
    </submittedName>
</protein>
<accession>A0A7S3DQL5</accession>
<evidence type="ECO:0000256" key="1">
    <source>
        <dbReference type="SAM" id="Phobius"/>
    </source>
</evidence>
<organism evidence="2">
    <name type="scientific">Entomoneis paludosa</name>
    <dbReference type="NCBI Taxonomy" id="265537"/>
    <lineage>
        <taxon>Eukaryota</taxon>
        <taxon>Sar</taxon>
        <taxon>Stramenopiles</taxon>
        <taxon>Ochrophyta</taxon>
        <taxon>Bacillariophyta</taxon>
        <taxon>Bacillariophyceae</taxon>
        <taxon>Bacillariophycidae</taxon>
        <taxon>Entomoneidaceae</taxon>
        <taxon>Entomoneis</taxon>
    </lineage>
</organism>
<keyword evidence="1" id="KW-0812">Transmembrane</keyword>
<keyword evidence="1" id="KW-1133">Transmembrane helix</keyword>
<dbReference type="AlphaFoldDB" id="A0A7S3DQL5"/>
<proteinExistence type="predicted"/>
<feature type="transmembrane region" description="Helical" evidence="1">
    <location>
        <begin position="117"/>
        <end position="140"/>
    </location>
</feature>
<gene>
    <name evidence="2" type="ORF">APAL1065_LOCUS13189</name>
</gene>
<evidence type="ECO:0000313" key="2">
    <source>
        <dbReference type="EMBL" id="CAD9968372.1"/>
    </source>
</evidence>
<dbReference type="EMBL" id="HBHT01019673">
    <property type="protein sequence ID" value="CAD9968372.1"/>
    <property type="molecule type" value="Transcribed_RNA"/>
</dbReference>
<reference evidence="2" key="1">
    <citation type="submission" date="2021-01" db="EMBL/GenBank/DDBJ databases">
        <authorList>
            <person name="Corre E."/>
            <person name="Pelletier E."/>
            <person name="Niang G."/>
            <person name="Scheremetjew M."/>
            <person name="Finn R."/>
            <person name="Kale V."/>
            <person name="Holt S."/>
            <person name="Cochrane G."/>
            <person name="Meng A."/>
            <person name="Brown T."/>
            <person name="Cohen L."/>
        </authorList>
    </citation>
    <scope>NUCLEOTIDE SEQUENCE</scope>
    <source>
        <strain evidence="2">CCMP125</strain>
    </source>
</reference>
<keyword evidence="1" id="KW-0472">Membrane</keyword>
<feature type="transmembrane region" description="Helical" evidence="1">
    <location>
        <begin position="84"/>
        <end position="105"/>
    </location>
</feature>
<name>A0A7S3DQL5_9STRA</name>
<feature type="transmembrane region" description="Helical" evidence="1">
    <location>
        <begin position="54"/>
        <end position="72"/>
    </location>
</feature>